<protein>
    <submittedName>
        <fullName evidence="5">YD repeat-containing protein</fullName>
    </submittedName>
</protein>
<feature type="domain" description="Teneurin-like YD-shell" evidence="4">
    <location>
        <begin position="662"/>
        <end position="776"/>
    </location>
</feature>
<dbReference type="Gene3D" id="2.60.40.10">
    <property type="entry name" value="Immunoglobulins"/>
    <property type="match status" value="1"/>
</dbReference>
<dbReference type="InterPro" id="IPR013783">
    <property type="entry name" value="Ig-like_fold"/>
</dbReference>
<dbReference type="PANTHER" id="PTHR32305">
    <property type="match status" value="1"/>
</dbReference>
<dbReference type="Pfam" id="PF05593">
    <property type="entry name" value="RHS_repeat"/>
    <property type="match status" value="5"/>
</dbReference>
<dbReference type="NCBIfam" id="TIGR03696">
    <property type="entry name" value="Rhs_assc_core"/>
    <property type="match status" value="1"/>
</dbReference>
<dbReference type="KEGG" id="dmm:dnm_034760"/>
<dbReference type="PANTHER" id="PTHR32305:SF15">
    <property type="entry name" value="PROTEIN RHSA-RELATED"/>
    <property type="match status" value="1"/>
</dbReference>
<organism evidence="5 6">
    <name type="scientific">Desulfonema magnum</name>
    <dbReference type="NCBI Taxonomy" id="45655"/>
    <lineage>
        <taxon>Bacteria</taxon>
        <taxon>Pseudomonadati</taxon>
        <taxon>Thermodesulfobacteriota</taxon>
        <taxon>Desulfobacteria</taxon>
        <taxon>Desulfobacterales</taxon>
        <taxon>Desulfococcaceae</taxon>
        <taxon>Desulfonema</taxon>
    </lineage>
</organism>
<feature type="compositionally biased region" description="Low complexity" evidence="2">
    <location>
        <begin position="180"/>
        <end position="191"/>
    </location>
</feature>
<dbReference type="NCBIfam" id="TIGR01643">
    <property type="entry name" value="YD_repeat_2x"/>
    <property type="match status" value="11"/>
</dbReference>
<evidence type="ECO:0000256" key="2">
    <source>
        <dbReference type="SAM" id="MobiDB-lite"/>
    </source>
</evidence>
<dbReference type="Pfam" id="PF25023">
    <property type="entry name" value="TEN_YD-shell"/>
    <property type="match status" value="3"/>
</dbReference>
<dbReference type="InterPro" id="IPR022385">
    <property type="entry name" value="Rhs_assc_core"/>
</dbReference>
<feature type="domain" description="Teneurin-like YD-shell" evidence="4">
    <location>
        <begin position="1333"/>
        <end position="1470"/>
    </location>
</feature>
<feature type="domain" description="Teneurin-like YD-shell" evidence="4">
    <location>
        <begin position="1029"/>
        <end position="1202"/>
    </location>
</feature>
<dbReference type="InterPro" id="IPR006530">
    <property type="entry name" value="YD"/>
</dbReference>
<evidence type="ECO:0000256" key="1">
    <source>
        <dbReference type="ARBA" id="ARBA00022737"/>
    </source>
</evidence>
<keyword evidence="1" id="KW-0677">Repeat</keyword>
<evidence type="ECO:0000313" key="5">
    <source>
        <dbReference type="EMBL" id="QTA87442.1"/>
    </source>
</evidence>
<feature type="domain" description="DUF6531" evidence="3">
    <location>
        <begin position="523"/>
        <end position="628"/>
    </location>
</feature>
<dbReference type="InterPro" id="IPR050708">
    <property type="entry name" value="T6SS_VgrG/RHS"/>
</dbReference>
<keyword evidence="6" id="KW-1185">Reference proteome</keyword>
<accession>A0A975BKW5</accession>
<sequence length="2264" mass="254683">MKLTYNPETVPENYPEDKLVILHDGVPIPTVVDTDEKTLEGEIAHFSDVVGGLGTKLVYQGMVQDAPKTVACGERLTVIWNLQNQSGANAVDFRLVESGNSSYSDGQTNYPKFTINSWETGQAAVENFPVPQEPGYHKIYFNILDTNGDTLPYLDLGTLWIEFTVEECQAQPPSKPILESPGNGSSGQPNSLTLDWKPVEGATVYRLFVAYNDDVLSSLSNKDKECAGCIVNTTTSSDSYGVDLEDGTYYWMVRAGNAEGGSPNSEIWSFTIKDPAQTATTTTTITGQTSTTVTGQTTTTTVAPTTTTTTTIPPASLTYYKINDDAPSTDTCEVTLNNIAGGNPTHYKASESDEDFDDADWISYSEAPTFRLSPPNEEEPNKTVYFKVKSEGGESSRLSDSIRYLPKIKIEYMDVWQDGHGKTVVDVRISASNPKDLNVELIFNGESKPMKPDDNDETLFRAKAEKFKPIGKSTYKAIVKDDCGASASIGPIEVPASWSGIYGDDVFKGGNVCGKRNPSGTEGDPINTTNGNFINGNIDGVVAGVGGTTLALNRTYNSLAALWTPASIMRYTQDEDSGEVSEEKIAGPYEHFGTAWAFPYGEFLLEVDKPPYFEGVHIMLSDGRTILFRDNGDDTYSSESPLNTDILTREGEEYVLRRTCCTSEEKRYNTAGQLTAVSDRNGNTITFTYNGDQLTRVENASGRGMEFIYDSDGHIAQVSMPEGVTTKYEYTDDLLTAFINGREKRTEYRYDKNDEMTELITPKGHHALRLTYDSENWYAVEQTEGETEKRTLEYNEDISLVTITDAYNNKTVHHYDDKGRLVQLDYPDGSTELYDYDDDYNRTYYKDQEGAEWHWTYDDRGNRLTADGPLGWHREWQYNDLNRVTRMAENVDADTLRETTFEYDDRGNMTKVCVPMGDCGTVTYDTRGLPTEVYDLAGNHNTHTYDAEGDLIAVKDAEDATTRFDHDGLGRVTRMTKPLGNVYEYTYDPNSNLTAVNGPLGFELSFGFDDNDNLNLRTDPNGGNIRYSHDASDRLVSVKNQLNFDAADYAYGLMNELTGFTDAEGRSWTYAYDNLLRVIQIRGPLDTTFSYAYNAVGRITDFTDANGMITHTDYDALYRPASVIRNYRPGESPDSDTNVTVTYSYNLAGNLLGLTDPENYDTSYEYDLRGRRILRRDAEGHEWEYAYDPMGNLTSVLNPRGFSTTFEYTPGYRLSRVISPEEHAAVYRYNDNGRLTDKTDPKGVVTHYDYNELDRMIRRIRNYKLDVPGDAETNVTSEYSYDPAGNLRSLTNPLAHHAELVYDAAHRRTRITDFEAGATVFAYDRVNNLLAVTDAEGNATAYTYDDLNRLIAATNAENETTGFGYDPMGNRIRLTEADDTVTIYGYDAVYRLNRVTQNYQEGVLPSNDTNVLTQYAYNPRGLLTRITDANGSLTTFDYNAVGRMIRETNPLGDVWDYAYDGVGNRIARTDANRARTDYAYYPDNLLREITYADGASVNYAYDHNNNRTEMQDSLGTTAWDYDPLNRVIRADDPFDRGIDYSYDAAGNRTGMVYPDGNQVAYAYSPNNWLKTVTTPEDLSTHYQRDKVGNITHIANPNFTETDLSYDKVYRVLSLETRQILDKIKTISGFDYTYNAVGHVTQTVKEYGWRQPSVVTESYAYDGLHRLAGVEIDPIKNNGEKAFMSYAYDPVGNRLEWTTTKDLTTNIMSADGFTKSYTYNAANQLLTMVKDSDMPNGDLRTDFTYDANGSRINKLESDENGPLYGVDYTFDPENRLVEALDYQLVGYDHFNRIDRAVTTLAYDGGGRRMVKTYDPKSNDAQGVKKRAEYVFDGLDPVAEYYMLNGQRTDFYRGAGGRIITMHHYKAGTHGQMYWYHYNFKGDVAGLTKHNGNSHHNYRYDPYGGVLPENGNFTDPHNHYTLTGKEYDENMGLVWFGARHYDKDAGVWLTQDLYRGVLDNPASLHRYMYVDDNPLSYLDPWGFWKMAAKDGHLVAIAEKGDYLSDLAYKLTGSGNNYTAIFDANKDRLGLTHPSAIETGQHFAIPDITPELIFMNHWLAEQNNTYNPLIHACKATDKQVGTLCSKDFSRYGFGDVDECKEAVCGGKHNRQPNNCWGTSLSIALGTLDIYAGSGGLSRYESPDKLLSYFKKVDIPQFGDIVRYADDSKGIHNTSKSDYLTHYATFLIESKEGDRYVFSKSGYKGKYEVVKEQDLETPYKDDGYGLIEGYYHKIKDRPYDEKLTDLMCYFLFSLNPNWEKSTDSCKSP</sequence>
<dbReference type="InterPro" id="IPR045351">
    <property type="entry name" value="DUF6531"/>
</dbReference>
<dbReference type="Proteomes" id="UP000663722">
    <property type="component" value="Chromosome"/>
</dbReference>
<feature type="region of interest" description="Disordered" evidence="2">
    <location>
        <begin position="172"/>
        <end position="192"/>
    </location>
</feature>
<evidence type="ECO:0000259" key="4">
    <source>
        <dbReference type="Pfam" id="PF25023"/>
    </source>
</evidence>
<dbReference type="InterPro" id="IPR031325">
    <property type="entry name" value="RHS_repeat"/>
</dbReference>
<dbReference type="Pfam" id="PF20148">
    <property type="entry name" value="DUF6531"/>
    <property type="match status" value="1"/>
</dbReference>
<reference evidence="5" key="1">
    <citation type="journal article" date="2021" name="Microb. Physiol.">
        <title>Proteogenomic Insights into the Physiology of Marine, Sulfate-Reducing, Filamentous Desulfonema limicola and Desulfonema magnum.</title>
        <authorList>
            <person name="Schnaars V."/>
            <person name="Wohlbrand L."/>
            <person name="Scheve S."/>
            <person name="Hinrichs C."/>
            <person name="Reinhardt R."/>
            <person name="Rabus R."/>
        </authorList>
    </citation>
    <scope>NUCLEOTIDE SEQUENCE</scope>
    <source>
        <strain evidence="5">4be13</strain>
    </source>
</reference>
<dbReference type="Gene3D" id="2.180.10.10">
    <property type="entry name" value="RHS repeat-associated core"/>
    <property type="match status" value="7"/>
</dbReference>
<evidence type="ECO:0000313" key="6">
    <source>
        <dbReference type="Proteomes" id="UP000663722"/>
    </source>
</evidence>
<evidence type="ECO:0000259" key="3">
    <source>
        <dbReference type="Pfam" id="PF20148"/>
    </source>
</evidence>
<proteinExistence type="predicted"/>
<dbReference type="InterPro" id="IPR056823">
    <property type="entry name" value="TEN-like_YD-shell"/>
</dbReference>
<gene>
    <name evidence="5" type="ORF">dnm_034760</name>
</gene>
<dbReference type="EMBL" id="CP061800">
    <property type="protein sequence ID" value="QTA87442.1"/>
    <property type="molecule type" value="Genomic_DNA"/>
</dbReference>
<name>A0A975BKW5_9BACT</name>